<sequence length="61" mass="7376">MTNETIIRKWRIGKTTLQVAEDYMDEYNKEAKKKKEPKITKEQALAHVEPIIYEHETKDWK</sequence>
<accession>A0A8S5QQL4</accession>
<evidence type="ECO:0000313" key="1">
    <source>
        <dbReference type="EMBL" id="DAE21107.1"/>
    </source>
</evidence>
<reference evidence="1" key="1">
    <citation type="journal article" date="2021" name="Proc. Natl. Acad. Sci. U.S.A.">
        <title>A Catalog of Tens of Thousands of Viruses from Human Metagenomes Reveals Hidden Associations with Chronic Diseases.</title>
        <authorList>
            <person name="Tisza M.J."/>
            <person name="Buck C.B."/>
        </authorList>
    </citation>
    <scope>NUCLEOTIDE SEQUENCE</scope>
    <source>
        <strain evidence="1">CtRCE13</strain>
    </source>
</reference>
<protein>
    <submittedName>
        <fullName evidence="1">Uncharacterized protein</fullName>
    </submittedName>
</protein>
<name>A0A8S5QQL4_9CAUD</name>
<organism evidence="1">
    <name type="scientific">Siphoviridae sp. ctRCE13</name>
    <dbReference type="NCBI Taxonomy" id="2826332"/>
    <lineage>
        <taxon>Viruses</taxon>
        <taxon>Duplodnaviria</taxon>
        <taxon>Heunggongvirae</taxon>
        <taxon>Uroviricota</taxon>
        <taxon>Caudoviricetes</taxon>
    </lineage>
</organism>
<dbReference type="EMBL" id="BK015707">
    <property type="protein sequence ID" value="DAE21107.1"/>
    <property type="molecule type" value="Genomic_DNA"/>
</dbReference>
<proteinExistence type="predicted"/>